<feature type="transmembrane region" description="Helical" evidence="7">
    <location>
        <begin position="171"/>
        <end position="190"/>
    </location>
</feature>
<evidence type="ECO:0000313" key="9">
    <source>
        <dbReference type="Proteomes" id="UP000199152"/>
    </source>
</evidence>
<proteinExistence type="predicted"/>
<dbReference type="STRING" id="504800.SAMN04488085_11671"/>
<protein>
    <submittedName>
        <fullName evidence="8">Amino acid/amide ABC transporter membrane protein 2, HAAT family</fullName>
    </submittedName>
</protein>
<evidence type="ECO:0000256" key="4">
    <source>
        <dbReference type="ARBA" id="ARBA00022989"/>
    </source>
</evidence>
<feature type="compositionally biased region" description="Basic and acidic residues" evidence="6">
    <location>
        <begin position="337"/>
        <end position="353"/>
    </location>
</feature>
<organism evidence="8 9">
    <name type="scientific">Geodermatophilus ruber</name>
    <dbReference type="NCBI Taxonomy" id="504800"/>
    <lineage>
        <taxon>Bacteria</taxon>
        <taxon>Bacillati</taxon>
        <taxon>Actinomycetota</taxon>
        <taxon>Actinomycetes</taxon>
        <taxon>Geodermatophilales</taxon>
        <taxon>Geodermatophilaceae</taxon>
        <taxon>Geodermatophilus</taxon>
    </lineage>
</organism>
<dbReference type="GO" id="GO:0015658">
    <property type="term" value="F:branched-chain amino acid transmembrane transporter activity"/>
    <property type="evidence" value="ECO:0007669"/>
    <property type="project" value="InterPro"/>
</dbReference>
<dbReference type="OrthoDB" id="9814461at2"/>
<gene>
    <name evidence="8" type="ORF">SAMN04488085_11671</name>
</gene>
<feature type="transmembrane region" description="Helical" evidence="7">
    <location>
        <begin position="254"/>
        <end position="284"/>
    </location>
</feature>
<feature type="region of interest" description="Disordered" evidence="6">
    <location>
        <begin position="337"/>
        <end position="367"/>
    </location>
</feature>
<evidence type="ECO:0000256" key="6">
    <source>
        <dbReference type="SAM" id="MobiDB-lite"/>
    </source>
</evidence>
<evidence type="ECO:0000256" key="3">
    <source>
        <dbReference type="ARBA" id="ARBA00022692"/>
    </source>
</evidence>
<comment type="subcellular location">
    <subcellularLocation>
        <location evidence="1">Cell membrane</location>
        <topology evidence="1">Multi-pass membrane protein</topology>
    </subcellularLocation>
</comment>
<sequence length="367" mass="37965">MTTSTRPWLRAGVLAAVLCALVALATLLGTLGGPRLDRATGIALIMLIVVVGLKIFVGDSGIFSFGHVAFMGVGAYTTAIVMMAPAQRAFQLPELPGFLADLELSAFEAALLSGVVAAVFALLVSLPLMRLSGLTASLATVALLITCHSVLQNADRFTRGSGGLILIVEPPALLTLLVCACVTIVAALAFRQSRIGLRLAASREDEVAARAIGVRVWWERGIAFVVSAFVLGVAGSLFVRYVGSINPDSFFLSLTFTAIAMLVVGGLTSVSGAVIGTIVVSVALEVLRVIESGVTIGGLEIPSRSGLASVGLALVLLGVLLLRPAGITGGRELSELVPRRSRRAEQRPAEPDARTGPPPVPVGAVEE</sequence>
<keyword evidence="9" id="KW-1185">Reference proteome</keyword>
<dbReference type="InterPro" id="IPR043428">
    <property type="entry name" value="LivM-like"/>
</dbReference>
<dbReference type="CDD" id="cd06581">
    <property type="entry name" value="TM_PBP1_LivM_like"/>
    <property type="match status" value="1"/>
</dbReference>
<feature type="transmembrane region" description="Helical" evidence="7">
    <location>
        <begin position="104"/>
        <end position="124"/>
    </location>
</feature>
<feature type="transmembrane region" description="Helical" evidence="7">
    <location>
        <begin position="64"/>
        <end position="84"/>
    </location>
</feature>
<reference evidence="8 9" key="1">
    <citation type="submission" date="2016-10" db="EMBL/GenBank/DDBJ databases">
        <authorList>
            <person name="de Groot N.N."/>
        </authorList>
    </citation>
    <scope>NUCLEOTIDE SEQUENCE [LARGE SCALE GENOMIC DNA]</scope>
    <source>
        <strain evidence="8 9">DSM 45317</strain>
    </source>
</reference>
<dbReference type="GO" id="GO:0005886">
    <property type="term" value="C:plasma membrane"/>
    <property type="evidence" value="ECO:0007669"/>
    <property type="project" value="UniProtKB-SubCell"/>
</dbReference>
<dbReference type="PANTHER" id="PTHR30482:SF20">
    <property type="entry name" value="HIGH-AFFINITY BRANCHED-CHAIN AMINO ACID TRANSPORT SYSTEM PERMEASE PROTEIN LIVM"/>
    <property type="match status" value="1"/>
</dbReference>
<dbReference type="AlphaFoldDB" id="A0A1I4K2L4"/>
<dbReference type="EMBL" id="FOSW01000016">
    <property type="protein sequence ID" value="SFL72984.1"/>
    <property type="molecule type" value="Genomic_DNA"/>
</dbReference>
<dbReference type="Proteomes" id="UP000199152">
    <property type="component" value="Unassembled WGS sequence"/>
</dbReference>
<evidence type="ECO:0000256" key="1">
    <source>
        <dbReference type="ARBA" id="ARBA00004651"/>
    </source>
</evidence>
<dbReference type="PANTHER" id="PTHR30482">
    <property type="entry name" value="HIGH-AFFINITY BRANCHED-CHAIN AMINO ACID TRANSPORT SYSTEM PERMEASE"/>
    <property type="match status" value="1"/>
</dbReference>
<dbReference type="Pfam" id="PF02653">
    <property type="entry name" value="BPD_transp_2"/>
    <property type="match status" value="1"/>
</dbReference>
<keyword evidence="5 7" id="KW-0472">Membrane</keyword>
<feature type="transmembrane region" description="Helical" evidence="7">
    <location>
        <begin position="39"/>
        <end position="57"/>
    </location>
</feature>
<evidence type="ECO:0000256" key="2">
    <source>
        <dbReference type="ARBA" id="ARBA00022475"/>
    </source>
</evidence>
<evidence type="ECO:0000256" key="7">
    <source>
        <dbReference type="SAM" id="Phobius"/>
    </source>
</evidence>
<feature type="transmembrane region" description="Helical" evidence="7">
    <location>
        <begin position="222"/>
        <end position="242"/>
    </location>
</feature>
<feature type="transmembrane region" description="Helical" evidence="7">
    <location>
        <begin position="305"/>
        <end position="326"/>
    </location>
</feature>
<dbReference type="InterPro" id="IPR001851">
    <property type="entry name" value="ABC_transp_permease"/>
</dbReference>
<evidence type="ECO:0000313" key="8">
    <source>
        <dbReference type="EMBL" id="SFL72984.1"/>
    </source>
</evidence>
<feature type="transmembrane region" description="Helical" evidence="7">
    <location>
        <begin position="131"/>
        <end position="151"/>
    </location>
</feature>
<name>A0A1I4K2L4_9ACTN</name>
<keyword evidence="2" id="KW-1003">Cell membrane</keyword>
<evidence type="ECO:0000256" key="5">
    <source>
        <dbReference type="ARBA" id="ARBA00023136"/>
    </source>
</evidence>
<keyword evidence="3 7" id="KW-0812">Transmembrane</keyword>
<keyword evidence="4 7" id="KW-1133">Transmembrane helix</keyword>
<dbReference type="InParanoid" id="A0A1I4K2L4"/>
<accession>A0A1I4K2L4</accession>
<dbReference type="RefSeq" id="WP_091329017.1">
    <property type="nucleotide sequence ID" value="NZ_FOSW01000016.1"/>
</dbReference>